<proteinExistence type="predicted"/>
<keyword evidence="1" id="KW-1133">Transmembrane helix</keyword>
<keyword evidence="1" id="KW-0812">Transmembrane</keyword>
<reference evidence="2" key="1">
    <citation type="journal article" date="2023" name="Plant J.">
        <title>The genome of the king protea, Protea cynaroides.</title>
        <authorList>
            <person name="Chang J."/>
            <person name="Duong T.A."/>
            <person name="Schoeman C."/>
            <person name="Ma X."/>
            <person name="Roodt D."/>
            <person name="Barker N."/>
            <person name="Li Z."/>
            <person name="Van de Peer Y."/>
            <person name="Mizrachi E."/>
        </authorList>
    </citation>
    <scope>NUCLEOTIDE SEQUENCE</scope>
    <source>
        <tissue evidence="2">Young leaves</tissue>
    </source>
</reference>
<keyword evidence="1" id="KW-0472">Membrane</keyword>
<feature type="transmembrane region" description="Helical" evidence="1">
    <location>
        <begin position="20"/>
        <end position="38"/>
    </location>
</feature>
<keyword evidence="3" id="KW-1185">Reference proteome</keyword>
<feature type="transmembrane region" description="Helical" evidence="1">
    <location>
        <begin position="92"/>
        <end position="113"/>
    </location>
</feature>
<dbReference type="EMBL" id="JAMYWD010000012">
    <property type="protein sequence ID" value="KAJ4953958.1"/>
    <property type="molecule type" value="Genomic_DNA"/>
</dbReference>
<dbReference type="AlphaFoldDB" id="A0A9Q0JXM4"/>
<accession>A0A9Q0JXM4</accession>
<sequence length="151" mass="17305">MGDVKDGDSLHYFTVLLPSALLYCFAALWATVLFYCPLANIQLNIWPRRFFGLLYCSAAICSIVLFCCPLGYCTVLLPSLGYYIVLLSSRLLYRSATLWATVLFYCPFGLLYCSMSDERLQFKLNYDRGRKTLCFMIFCNSSHVNKVFGRN</sequence>
<evidence type="ECO:0000313" key="2">
    <source>
        <dbReference type="EMBL" id="KAJ4953958.1"/>
    </source>
</evidence>
<gene>
    <name evidence="2" type="ORF">NE237_030790</name>
</gene>
<organism evidence="2 3">
    <name type="scientific">Protea cynaroides</name>
    <dbReference type="NCBI Taxonomy" id="273540"/>
    <lineage>
        <taxon>Eukaryota</taxon>
        <taxon>Viridiplantae</taxon>
        <taxon>Streptophyta</taxon>
        <taxon>Embryophyta</taxon>
        <taxon>Tracheophyta</taxon>
        <taxon>Spermatophyta</taxon>
        <taxon>Magnoliopsida</taxon>
        <taxon>Proteales</taxon>
        <taxon>Proteaceae</taxon>
        <taxon>Protea</taxon>
    </lineage>
</organism>
<protein>
    <submittedName>
        <fullName evidence="2">Uncharacterized protein</fullName>
    </submittedName>
</protein>
<dbReference type="Proteomes" id="UP001141806">
    <property type="component" value="Unassembled WGS sequence"/>
</dbReference>
<evidence type="ECO:0000313" key="3">
    <source>
        <dbReference type="Proteomes" id="UP001141806"/>
    </source>
</evidence>
<name>A0A9Q0JXM4_9MAGN</name>
<evidence type="ECO:0000256" key="1">
    <source>
        <dbReference type="SAM" id="Phobius"/>
    </source>
</evidence>
<feature type="transmembrane region" description="Helical" evidence="1">
    <location>
        <begin position="50"/>
        <end position="72"/>
    </location>
</feature>
<comment type="caution">
    <text evidence="2">The sequence shown here is derived from an EMBL/GenBank/DDBJ whole genome shotgun (WGS) entry which is preliminary data.</text>
</comment>